<dbReference type="RefSeq" id="WP_094405576.1">
    <property type="nucleotide sequence ID" value="NZ_NMVO01000013.1"/>
</dbReference>
<evidence type="ECO:0000313" key="9">
    <source>
        <dbReference type="EMBL" id="OYO13366.1"/>
    </source>
</evidence>
<evidence type="ECO:0000256" key="5">
    <source>
        <dbReference type="ARBA" id="ARBA00022801"/>
    </source>
</evidence>
<dbReference type="HAMAP" id="MF_01974">
    <property type="entry name" value="MetAP_1"/>
    <property type="match status" value="1"/>
</dbReference>
<keyword evidence="2 6" id="KW-0031">Aminopeptidase</keyword>
<reference evidence="9 10" key="1">
    <citation type="submission" date="2017-07" db="EMBL/GenBank/DDBJ databases">
        <title>Draft whole genome sequences of clinical Proprionibacteriaceae strains.</title>
        <authorList>
            <person name="Bernier A.-M."/>
            <person name="Bernard K."/>
            <person name="Domingo M.-C."/>
        </authorList>
    </citation>
    <scope>NUCLEOTIDE SEQUENCE [LARGE SCALE GENOMIC DNA]</scope>
    <source>
        <strain evidence="9 10">NML 030167</strain>
    </source>
</reference>
<sequence length="281" mass="29501">MIFSRPGVELKTPEQLKLMRRAGLVVARALSATVSEVRPGITTGELDAIAAEVIASAGATPSFLDYGAGADGSGGFPGVVCLSVNEEIVHGIPGQRVLAEGDLISIDCGAIVDGWHGDSARTVAVGETSAEYARLSEVTRGALWHGIAAARLGGRVSDISAAIEDFIDEQPEQYGIVAEYVGHGIGSAMHQPPDVPNYRHHGRSQRIVPGLALAVEPMLTLGSPDNDTLADEWTVVIRDRSVAAHWEHTITVTKDGLWVLTAEDGGESMLAELGVPFGPIV</sequence>
<feature type="binding site" evidence="6">
    <location>
        <position position="190"/>
    </location>
    <ligand>
        <name>substrate</name>
    </ligand>
</feature>
<keyword evidence="3 6" id="KW-0645">Protease</keyword>
<comment type="subunit">
    <text evidence="6">Monomer.</text>
</comment>
<dbReference type="InterPro" id="IPR001714">
    <property type="entry name" value="Pept_M24_MAP"/>
</dbReference>
<feature type="binding site" evidence="6">
    <location>
        <position position="183"/>
    </location>
    <ligand>
        <name>a divalent metal cation</name>
        <dbReference type="ChEBI" id="CHEBI:60240"/>
        <label>2</label>
        <note>catalytic</note>
    </ligand>
</feature>
<feature type="binding site" evidence="6">
    <location>
        <position position="107"/>
    </location>
    <ligand>
        <name>a divalent metal cation</name>
        <dbReference type="ChEBI" id="CHEBI:60240"/>
        <label>1</label>
    </ligand>
</feature>
<protein>
    <recommendedName>
        <fullName evidence="6 7">Methionine aminopeptidase</fullName>
        <shortName evidence="6">MAP</shortName>
        <shortName evidence="6">MetAP</shortName>
        <ecNumber evidence="6 7">3.4.11.18</ecNumber>
    </recommendedName>
    <alternativeName>
        <fullName evidence="6">Peptidase M</fullName>
    </alternativeName>
</protein>
<evidence type="ECO:0000313" key="10">
    <source>
        <dbReference type="Proteomes" id="UP000215896"/>
    </source>
</evidence>
<feature type="binding site" evidence="6">
    <location>
        <position position="118"/>
    </location>
    <ligand>
        <name>a divalent metal cation</name>
        <dbReference type="ChEBI" id="CHEBI:60240"/>
        <label>1</label>
    </ligand>
</feature>
<dbReference type="InterPro" id="IPR036005">
    <property type="entry name" value="Creatinase/aminopeptidase-like"/>
</dbReference>
<accession>A0A255GFR3</accession>
<dbReference type="InterPro" id="IPR000994">
    <property type="entry name" value="Pept_M24"/>
</dbReference>
<gene>
    <name evidence="6 9" type="primary">map</name>
    <name evidence="9" type="ORF">CGZ94_10300</name>
</gene>
<dbReference type="InterPro" id="IPR002467">
    <property type="entry name" value="Pept_M24A_MAP1"/>
</dbReference>
<feature type="binding site" evidence="6">
    <location>
        <position position="247"/>
    </location>
    <ligand>
        <name>a divalent metal cation</name>
        <dbReference type="ChEBI" id="CHEBI:60240"/>
        <label>1</label>
    </ligand>
</feature>
<proteinExistence type="inferred from homology"/>
<evidence type="ECO:0000256" key="3">
    <source>
        <dbReference type="ARBA" id="ARBA00022670"/>
    </source>
</evidence>
<dbReference type="GO" id="GO:0070006">
    <property type="term" value="F:metalloaminopeptidase activity"/>
    <property type="evidence" value="ECO:0007669"/>
    <property type="project" value="UniProtKB-UniRule"/>
</dbReference>
<dbReference type="PANTHER" id="PTHR43330">
    <property type="entry name" value="METHIONINE AMINOPEPTIDASE"/>
    <property type="match status" value="1"/>
</dbReference>
<dbReference type="GO" id="GO:0046872">
    <property type="term" value="F:metal ion binding"/>
    <property type="evidence" value="ECO:0007669"/>
    <property type="project" value="UniProtKB-UniRule"/>
</dbReference>
<feature type="binding site" evidence="6">
    <location>
        <position position="247"/>
    </location>
    <ligand>
        <name>a divalent metal cation</name>
        <dbReference type="ChEBI" id="CHEBI:60240"/>
        <label>2</label>
        <note>catalytic</note>
    </ligand>
</feature>
<dbReference type="PROSITE" id="PS00680">
    <property type="entry name" value="MAP_1"/>
    <property type="match status" value="1"/>
</dbReference>
<organism evidence="9 10">
    <name type="scientific">Enemella evansiae</name>
    <dbReference type="NCBI Taxonomy" id="2016499"/>
    <lineage>
        <taxon>Bacteria</taxon>
        <taxon>Bacillati</taxon>
        <taxon>Actinomycetota</taxon>
        <taxon>Actinomycetes</taxon>
        <taxon>Propionibacteriales</taxon>
        <taxon>Propionibacteriaceae</taxon>
        <taxon>Enemella</taxon>
    </lineage>
</organism>
<dbReference type="GO" id="GO:0004239">
    <property type="term" value="F:initiator methionyl aminopeptidase activity"/>
    <property type="evidence" value="ECO:0007669"/>
    <property type="project" value="UniProtKB-UniRule"/>
</dbReference>
<dbReference type="GO" id="GO:0005829">
    <property type="term" value="C:cytosol"/>
    <property type="evidence" value="ECO:0007669"/>
    <property type="project" value="TreeGrafter"/>
</dbReference>
<keyword evidence="5 6" id="KW-0378">Hydrolase</keyword>
<evidence type="ECO:0000256" key="2">
    <source>
        <dbReference type="ARBA" id="ARBA00022438"/>
    </source>
</evidence>
<dbReference type="OrthoDB" id="9802055at2"/>
<dbReference type="Pfam" id="PF00557">
    <property type="entry name" value="Peptidase_M24"/>
    <property type="match status" value="1"/>
</dbReference>
<dbReference type="Gene3D" id="3.90.230.10">
    <property type="entry name" value="Creatinase/methionine aminopeptidase superfamily"/>
    <property type="match status" value="1"/>
</dbReference>
<dbReference type="PANTHER" id="PTHR43330:SF27">
    <property type="entry name" value="METHIONINE AMINOPEPTIDASE"/>
    <property type="match status" value="1"/>
</dbReference>
<dbReference type="Proteomes" id="UP000215896">
    <property type="component" value="Unassembled WGS sequence"/>
</dbReference>
<dbReference type="SUPFAM" id="SSF55920">
    <property type="entry name" value="Creatinase/aminopeptidase"/>
    <property type="match status" value="1"/>
</dbReference>
<comment type="similarity">
    <text evidence="6">Belongs to the peptidase M24A family. Methionine aminopeptidase type 1 subfamily.</text>
</comment>
<dbReference type="CDD" id="cd01086">
    <property type="entry name" value="MetAP1"/>
    <property type="match status" value="1"/>
</dbReference>
<comment type="function">
    <text evidence="1 6">Removes the N-terminal methionine from nascent proteins. The N-terminal methionine is often cleaved when the second residue in the primary sequence is small and uncharged (Met-Ala-, Cys, Gly, Pro, Ser, Thr, or Val). Requires deformylation of the N(alpha)-formylated initiator methionine before it can be hydrolyzed.</text>
</comment>
<evidence type="ECO:0000259" key="8">
    <source>
        <dbReference type="Pfam" id="PF00557"/>
    </source>
</evidence>
<dbReference type="GO" id="GO:0006508">
    <property type="term" value="P:proteolysis"/>
    <property type="evidence" value="ECO:0007669"/>
    <property type="project" value="UniProtKB-KW"/>
</dbReference>
<feature type="domain" description="Peptidase M24" evidence="8">
    <location>
        <begin position="18"/>
        <end position="254"/>
    </location>
</feature>
<evidence type="ECO:0000256" key="1">
    <source>
        <dbReference type="ARBA" id="ARBA00002521"/>
    </source>
</evidence>
<feature type="binding site" evidence="6">
    <location>
        <position position="118"/>
    </location>
    <ligand>
        <name>a divalent metal cation</name>
        <dbReference type="ChEBI" id="CHEBI:60240"/>
        <label>2</label>
        <note>catalytic</note>
    </ligand>
</feature>
<comment type="caution">
    <text evidence="9">The sequence shown here is derived from an EMBL/GenBank/DDBJ whole genome shotgun (WGS) entry which is preliminary data.</text>
</comment>
<dbReference type="EC" id="3.4.11.18" evidence="6 7"/>
<dbReference type="AlphaFoldDB" id="A0A255GFR3"/>
<feature type="binding site" evidence="6">
    <location>
        <position position="216"/>
    </location>
    <ligand>
        <name>a divalent metal cation</name>
        <dbReference type="ChEBI" id="CHEBI:60240"/>
        <label>2</label>
        <note>catalytic</note>
    </ligand>
</feature>
<dbReference type="NCBIfam" id="TIGR00500">
    <property type="entry name" value="met_pdase_I"/>
    <property type="match status" value="1"/>
</dbReference>
<keyword evidence="10" id="KW-1185">Reference proteome</keyword>
<keyword evidence="4 6" id="KW-0479">Metal-binding</keyword>
<comment type="catalytic activity">
    <reaction evidence="6 7">
        <text>Release of N-terminal amino acids, preferentially methionine, from peptides and arylamides.</text>
        <dbReference type="EC" id="3.4.11.18"/>
    </reaction>
</comment>
<evidence type="ECO:0000256" key="4">
    <source>
        <dbReference type="ARBA" id="ARBA00022723"/>
    </source>
</evidence>
<dbReference type="PRINTS" id="PR00599">
    <property type="entry name" value="MAPEPTIDASE"/>
</dbReference>
<evidence type="ECO:0000256" key="6">
    <source>
        <dbReference type="HAMAP-Rule" id="MF_01974"/>
    </source>
</evidence>
<dbReference type="EMBL" id="NMVO01000013">
    <property type="protein sequence ID" value="OYO13366.1"/>
    <property type="molecule type" value="Genomic_DNA"/>
</dbReference>
<evidence type="ECO:0000256" key="7">
    <source>
        <dbReference type="RuleBase" id="RU003653"/>
    </source>
</evidence>
<feature type="binding site" evidence="6">
    <location>
        <position position="90"/>
    </location>
    <ligand>
        <name>substrate</name>
    </ligand>
</feature>
<comment type="cofactor">
    <cofactor evidence="6">
        <name>Co(2+)</name>
        <dbReference type="ChEBI" id="CHEBI:48828"/>
    </cofactor>
    <cofactor evidence="6">
        <name>Zn(2+)</name>
        <dbReference type="ChEBI" id="CHEBI:29105"/>
    </cofactor>
    <cofactor evidence="6">
        <name>Mn(2+)</name>
        <dbReference type="ChEBI" id="CHEBI:29035"/>
    </cofactor>
    <cofactor evidence="6">
        <name>Fe(2+)</name>
        <dbReference type="ChEBI" id="CHEBI:29033"/>
    </cofactor>
    <text evidence="6">Binds 2 divalent metal cations per subunit. Has a high-affinity and a low affinity metal-binding site. The true nature of the physiological cofactor is under debate. The enzyme is active with cobalt, zinc, manganese or divalent iron ions. Most likely, methionine aminopeptidases function as mononuclear Fe(2+)-metalloproteases under physiological conditions, and the catalytically relevant metal-binding site has been assigned to the histidine-containing high-affinity site.</text>
</comment>
<name>A0A255GFR3_9ACTN</name>